<dbReference type="AlphaFoldDB" id="S3P3H0"/>
<evidence type="ECO:0000313" key="3">
    <source>
        <dbReference type="Proteomes" id="UP000014568"/>
    </source>
</evidence>
<dbReference type="PATRIC" id="fig|421052.3.peg.2074"/>
<organism evidence="2 3">
    <name type="scientific">Acinetobacter rudis CIP 110305</name>
    <dbReference type="NCBI Taxonomy" id="421052"/>
    <lineage>
        <taxon>Bacteria</taxon>
        <taxon>Pseudomonadati</taxon>
        <taxon>Pseudomonadota</taxon>
        <taxon>Gammaproteobacteria</taxon>
        <taxon>Moraxellales</taxon>
        <taxon>Moraxellaceae</taxon>
        <taxon>Acinetobacter</taxon>
    </lineage>
</organism>
<dbReference type="EMBL" id="ATGI01000027">
    <property type="protein sequence ID" value="EPF73366.1"/>
    <property type="molecule type" value="Genomic_DNA"/>
</dbReference>
<gene>
    <name evidence="2" type="ORF">F945_02122</name>
</gene>
<dbReference type="eggNOG" id="COG4461">
    <property type="taxonomic scope" value="Bacteria"/>
</dbReference>
<sequence>MLIKTDYLSMKSILTLLSLSSIAIFSSQISHAQAIPCDSTHNIAWKKMLCGTQFKQQRLSLNDKYLTAYQVTDAPTQLLEVTQQLWLKRIQQCKSKRCFEEQIDQRSEELNFYSSMNQSMTQHFIKYNQGKIAIPEVHIMVHQLSEDRIKIEGSAYLNPNNKSQQQQSSLFAYSSPNPKNPILDNDRRCSYQMTFHKALLVIQSKQTECQRFTGHYRRYD</sequence>
<dbReference type="HOGENOM" id="CLU_1324111_0_0_6"/>
<dbReference type="OrthoDB" id="6696515at2"/>
<name>S3P3H0_9GAMM</name>
<evidence type="ECO:0000313" key="2">
    <source>
        <dbReference type="EMBL" id="EPF73366.1"/>
    </source>
</evidence>
<proteinExistence type="predicted"/>
<reference evidence="2 3" key="1">
    <citation type="submission" date="2013-06" db="EMBL/GenBank/DDBJ databases">
        <title>The Genome Sequence of Acinetobacter rudis CIP 110305.</title>
        <authorList>
            <consortium name="The Broad Institute Genome Sequencing Platform"/>
            <consortium name="The Broad Institute Genome Sequencing Center for Infectious Disease"/>
            <person name="Cerqueira G."/>
            <person name="Feldgarden M."/>
            <person name="Courvalin P."/>
            <person name="Perichon B."/>
            <person name="Grillot-Courvalin C."/>
            <person name="Clermont D."/>
            <person name="Rocha E."/>
            <person name="Yoon E.-J."/>
            <person name="Nemec A."/>
            <person name="Young S.K."/>
            <person name="Zeng Q."/>
            <person name="Gargeya S."/>
            <person name="Fitzgerald M."/>
            <person name="Abouelleil A."/>
            <person name="Alvarado L."/>
            <person name="Berlin A.M."/>
            <person name="Chapman S.B."/>
            <person name="Dewar J."/>
            <person name="Goldberg J."/>
            <person name="Griggs A."/>
            <person name="Gujja S."/>
            <person name="Hansen M."/>
            <person name="Howarth C."/>
            <person name="Imamovic A."/>
            <person name="Larimer J."/>
            <person name="McCowan C."/>
            <person name="Murphy C."/>
            <person name="Pearson M."/>
            <person name="Priest M."/>
            <person name="Roberts A."/>
            <person name="Saif S."/>
            <person name="Shea T."/>
            <person name="Sykes S."/>
            <person name="Wortman J."/>
            <person name="Nusbaum C."/>
            <person name="Birren B."/>
        </authorList>
    </citation>
    <scope>NUCLEOTIDE SEQUENCE [LARGE SCALE GENOMIC DNA]</scope>
    <source>
        <strain evidence="2 3">CIP 110305</strain>
    </source>
</reference>
<keyword evidence="1" id="KW-0732">Signal</keyword>
<comment type="caution">
    <text evidence="2">The sequence shown here is derived from an EMBL/GenBank/DDBJ whole genome shotgun (WGS) entry which is preliminary data.</text>
</comment>
<keyword evidence="3" id="KW-1185">Reference proteome</keyword>
<evidence type="ECO:0000256" key="1">
    <source>
        <dbReference type="SAM" id="SignalP"/>
    </source>
</evidence>
<feature type="chain" id="PRO_5004512354" evidence="1">
    <location>
        <begin position="33"/>
        <end position="220"/>
    </location>
</feature>
<feature type="signal peptide" evidence="1">
    <location>
        <begin position="1"/>
        <end position="32"/>
    </location>
</feature>
<dbReference type="Proteomes" id="UP000014568">
    <property type="component" value="Unassembled WGS sequence"/>
</dbReference>
<dbReference type="RefSeq" id="WP_016656528.1">
    <property type="nucleotide sequence ID" value="NZ_KE340353.1"/>
</dbReference>
<accession>S3P3H0</accession>
<protein>
    <submittedName>
        <fullName evidence="2">Uncharacterized protein</fullName>
    </submittedName>
</protein>